<dbReference type="InterPro" id="IPR036291">
    <property type="entry name" value="NAD(P)-bd_dom_sf"/>
</dbReference>
<dbReference type="PANTHER" id="PTHR43775:SF37">
    <property type="entry name" value="SI:DKEY-61P9.11"/>
    <property type="match status" value="1"/>
</dbReference>
<dbReference type="Gene3D" id="3.30.70.3290">
    <property type="match status" value="1"/>
</dbReference>
<feature type="domain" description="Carrier" evidence="6">
    <location>
        <begin position="1519"/>
        <end position="1595"/>
    </location>
</feature>
<dbReference type="InterPro" id="IPR014043">
    <property type="entry name" value="Acyl_transferase_dom"/>
</dbReference>
<dbReference type="STRING" id="2903.R1DT88"/>
<sequence length="2566" mass="272501">MYPHSIHSINGYREVWGAALVLLELGDEEAASVDFSQPLHEIGLTSIHVISLVTQLSDATGLDLSPTLIYESVSLRALCGTLLEKLDLGEPAADGVTGDANANYAMRASDRLVIAGMACRLPGDANSPEALWSNLLASKDAVIAPPAGRPHNGRESGYLSQEVLMSFDNGLFGVGDREATLMDPQQRLLLHAAYEAFLDAGMPPNELSDRSVGVFVGISQVEYAALAQQAIRDEQIDTSPYLGPAWSLSIAANRISYLLNLTGPSISLDTACSSSLVAVDLAISALREGKCNAALVAGVNVQLLSVWSETFVAAGMLGSSQRCRFGADEADGYVRGEGVGAVLIRRLDDVEPDAVIRLYAEVIGASINQDGKSNGMTAPNPAAQEQMLRAAYKNIDPQQVRYVEAHGTGTRLGDPIELEALGRVLGNAGSKRATHRKEALLVGSVKANIGHLECAAGLASLIKAALIVKTRVVPKTINVAKPNRLVNFDRIGVSLATEGAVLPADGEFYVGLSGLGFGGTNAHVVLKTLSVAADEPHECVSPTATFTRPLALLLSSHSYEHLRTCVVSLAKKLATPAQVDEDEAAAICRSLIALRSHELRLHPFRLAVVGSSVEELIAKLTAAVRAQATAPLPTSPPRIVFTFTGQGSQYVGMASKLYSFSATFRAAIDECSEVLASFPEWSGASLAIALFGPEPTADMDRSGFAQPALVALALSLYRVLTSDCGVVPDVVIGHSLGEIAACCAGGLLTLQQALRLALVRGVAMQALRSGSGAMLAVNGSPKEPSSTKLREVLAASPAIALAAVNSHRSCVLSGDAGQIRHAEAALRAAGVRVKLLDVSHGFHSADVDPCLPQLQRSVEELIGEAEAPSSPDHAAAAHTNARPRVISTLSCKVLVETPQAAHWVAHARQSVLFEAALESAVSGHGCSVVVELGMQAHLSPHVIAKPCTARAVTAVHTLQEGCDDAVRLLETASSLFAAGLSVDAGPLLPTGRLTRVPVTPLVGSHFWLPDPSVDAKEACRLSHETPFHPLPSPLLFRPLWIKHNAQSLPNSGKPPRMSTLLIADLIGDLPQAFVEQMQTLARRHVLARTPAQMQRSLSQTAVGDEIELLVFRGDAPSLLLTLQTLATKGGATCRKLAVLTQRIASHDGNEHLPLPSDAALFRDAATWGLVKSARLEPSHTELRAIDIDDFRSALSMRHLSHMLAAPSHPPGNLAICGTDLFDERIFADESLSAPDPARAISKRSGTALITGGTGALALQLALWLVEARHIKHVVLCSRSGRVAEANRGLHDALEAAILRSEGAATLVVERCDASSEEQMRALLAAHADGITGGGVFHAAGILDDGLLRAMTAERLQRVAAPKADAARLIDALLTEMGVQPRHFVLFSSVTSLVGTLGQSNYGAANAILDTLAQRRCASGVPALSVQWGPWAGYGMAAGERVSTSLWLQIEPSQALAALGKVLDAAERGPAVCTIAAINAGGVMQLMRQHPHVRGMFADVLSRLTNTDSKQAAPPLRCDVTSEDLLEAVRAFVATDTVLPVDALATASLFDLGLDSLAISAFAVDISRRFGAKVDLATLLDASSFDALAAVVNTTRSGDDGGGSAADSTSSSEREGPDISLSSVDPFGPLSPRRAFTREEHEKLVEKVEVLRLCAECDTFAAKHGTSKKLLFIVARVFSCAFNAACGILIPIMLSGYTLTKLAGLLSNVDWLELIPAIVYGGAEEFEIAHSLSPALMVISTSCVFLGAILFTISCMIGWALIVKKAVGVRLVHGLSYHCWSLTWLRTRLVSDAAHLLLPLPASLLVHTELLVWLHRLFGARVGVNVVLSTTLPDVAPVAELVDIGDDVLLEAGARLRVVQSSDGMRFECKRISICSGASVLQQSIVCGGTRLGEEAVAGIFSVAQGYVPDRSIVSDADVLPPSSNFGANCTEVTLRSQSGQSTSLLIGHVCLFLCILFQTAFAAAIAARLILLGPLYGFARHGRWVVAQHGLWGFAICALVLPTFFTLYALGAKWSLIGCQRPGTVTITTAMMLRQWYVERLYWLAESTVGPFKYYSVLDTAWCVLFGARIHFTAIFSPTPSLPDFDLLEVGKGCYTSALLSYNTRQVHHRRQTGAPSTVTFGAIRLLPNSFVGPESILLSGVTVESDAAISERTLVAPHTTVETGTAMLGTRGKLIRYRPDRSRAPAGGVLAYEVHMLLLMAVRIAWHLSFTLAAPLAIWYEQARATGLLDRGADMGTFVMFSTITICTACVIQPLFVQPLYAVCSVLFSRSLMGSLAQPGKAYGWHTREHSRWTSALALNARTATSLTMPIARLWTGTSFPRTLFRLAGATVGRHSEVPARGGLYPMQPETSLITIGECFSTDGAASAYAHNFGKGYMEFPPLTIGAGVHLSHLALVNPGLHVPDGTHVGPASIVSKLTQLDDSQCLTVQGNPLRRCQRTQSQHYVHEGSNVREWEDAAHWEDAARSAQARSSAKSRRRLSTPSQPVAGSHGSLFLSTSLNFDMVIILSLRARGEPGGGHTTESNLVEYLADDGDDAGADRLGCARRGEGGEEAGEASLSAAHDW</sequence>
<evidence type="ECO:0008006" key="10">
    <source>
        <dbReference type="Google" id="ProtNLM"/>
    </source>
</evidence>
<dbReference type="SMART" id="SM00827">
    <property type="entry name" value="PKS_AT"/>
    <property type="match status" value="1"/>
</dbReference>
<dbReference type="Pfam" id="PF00698">
    <property type="entry name" value="Acyl_transf_1"/>
    <property type="match status" value="1"/>
</dbReference>
<dbReference type="SUPFAM" id="SSF51161">
    <property type="entry name" value="Trimeric LpxA-like enzymes"/>
    <property type="match status" value="2"/>
</dbReference>
<organism evidence="8 9">
    <name type="scientific">Emiliania huxleyi (strain CCMP1516)</name>
    <dbReference type="NCBI Taxonomy" id="280463"/>
    <lineage>
        <taxon>Eukaryota</taxon>
        <taxon>Haptista</taxon>
        <taxon>Haptophyta</taxon>
        <taxon>Prymnesiophyceae</taxon>
        <taxon>Isochrysidales</taxon>
        <taxon>Noelaerhabdaceae</taxon>
        <taxon>Emiliania</taxon>
    </lineage>
</organism>
<dbReference type="InterPro" id="IPR020841">
    <property type="entry name" value="PKS_Beta-ketoAc_synthase_dom"/>
</dbReference>
<dbReference type="Pfam" id="PF08659">
    <property type="entry name" value="KR"/>
    <property type="match status" value="1"/>
</dbReference>
<proteinExistence type="predicted"/>
<evidence type="ECO:0000259" key="7">
    <source>
        <dbReference type="PROSITE" id="PS52004"/>
    </source>
</evidence>
<feature type="transmembrane region" description="Helical" evidence="5">
    <location>
        <begin position="1944"/>
        <end position="1971"/>
    </location>
</feature>
<protein>
    <recommendedName>
        <fullName evidence="10">Polyketide synthase</fullName>
    </recommendedName>
</protein>
<dbReference type="SMART" id="SM00823">
    <property type="entry name" value="PKS_PP"/>
    <property type="match status" value="2"/>
</dbReference>
<evidence type="ECO:0000313" key="9">
    <source>
        <dbReference type="Proteomes" id="UP000013827"/>
    </source>
</evidence>
<dbReference type="GO" id="GO:0004312">
    <property type="term" value="F:fatty acid synthase activity"/>
    <property type="evidence" value="ECO:0007669"/>
    <property type="project" value="TreeGrafter"/>
</dbReference>
<feature type="transmembrane region" description="Helical" evidence="5">
    <location>
        <begin position="1669"/>
        <end position="1693"/>
    </location>
</feature>
<dbReference type="PANTHER" id="PTHR43775">
    <property type="entry name" value="FATTY ACID SYNTHASE"/>
    <property type="match status" value="1"/>
</dbReference>
<dbReference type="Proteomes" id="UP000013827">
    <property type="component" value="Unassembled WGS sequence"/>
</dbReference>
<dbReference type="InterPro" id="IPR016036">
    <property type="entry name" value="Malonyl_transacylase_ACP-bd"/>
</dbReference>
<dbReference type="CDD" id="cd00833">
    <property type="entry name" value="PKS"/>
    <property type="match status" value="1"/>
</dbReference>
<reference evidence="9" key="1">
    <citation type="journal article" date="2013" name="Nature">
        <title>Pan genome of the phytoplankton Emiliania underpins its global distribution.</title>
        <authorList>
            <person name="Read B.A."/>
            <person name="Kegel J."/>
            <person name="Klute M.J."/>
            <person name="Kuo A."/>
            <person name="Lefebvre S.C."/>
            <person name="Maumus F."/>
            <person name="Mayer C."/>
            <person name="Miller J."/>
            <person name="Monier A."/>
            <person name="Salamov A."/>
            <person name="Young J."/>
            <person name="Aguilar M."/>
            <person name="Claverie J.M."/>
            <person name="Frickenhaus S."/>
            <person name="Gonzalez K."/>
            <person name="Herman E.K."/>
            <person name="Lin Y.C."/>
            <person name="Napier J."/>
            <person name="Ogata H."/>
            <person name="Sarno A.F."/>
            <person name="Shmutz J."/>
            <person name="Schroeder D."/>
            <person name="de Vargas C."/>
            <person name="Verret F."/>
            <person name="von Dassow P."/>
            <person name="Valentin K."/>
            <person name="Van de Peer Y."/>
            <person name="Wheeler G."/>
            <person name="Dacks J.B."/>
            <person name="Delwiche C.F."/>
            <person name="Dyhrman S.T."/>
            <person name="Glockner G."/>
            <person name="John U."/>
            <person name="Richards T."/>
            <person name="Worden A.Z."/>
            <person name="Zhang X."/>
            <person name="Grigoriev I.V."/>
            <person name="Allen A.E."/>
            <person name="Bidle K."/>
            <person name="Borodovsky M."/>
            <person name="Bowler C."/>
            <person name="Brownlee C."/>
            <person name="Cock J.M."/>
            <person name="Elias M."/>
            <person name="Gladyshev V.N."/>
            <person name="Groth M."/>
            <person name="Guda C."/>
            <person name="Hadaegh A."/>
            <person name="Iglesias-Rodriguez M.D."/>
            <person name="Jenkins J."/>
            <person name="Jones B.M."/>
            <person name="Lawson T."/>
            <person name="Leese F."/>
            <person name="Lindquist E."/>
            <person name="Lobanov A."/>
            <person name="Lomsadze A."/>
            <person name="Malik S.B."/>
            <person name="Marsh M.E."/>
            <person name="Mackinder L."/>
            <person name="Mock T."/>
            <person name="Mueller-Roeber B."/>
            <person name="Pagarete A."/>
            <person name="Parker M."/>
            <person name="Probert I."/>
            <person name="Quesneville H."/>
            <person name="Raines C."/>
            <person name="Rensing S.A."/>
            <person name="Riano-Pachon D.M."/>
            <person name="Richier S."/>
            <person name="Rokitta S."/>
            <person name="Shiraiwa Y."/>
            <person name="Soanes D.M."/>
            <person name="van der Giezen M."/>
            <person name="Wahlund T.M."/>
            <person name="Williams B."/>
            <person name="Wilson W."/>
            <person name="Wolfe G."/>
            <person name="Wurch L.L."/>
        </authorList>
    </citation>
    <scope>NUCLEOTIDE SEQUENCE</scope>
</reference>
<dbReference type="PROSITE" id="PS50075">
    <property type="entry name" value="CARRIER"/>
    <property type="match status" value="2"/>
</dbReference>
<dbReference type="GeneID" id="17257969"/>
<dbReference type="InterPro" id="IPR014030">
    <property type="entry name" value="Ketoacyl_synth_N"/>
</dbReference>
<dbReference type="GO" id="GO:0006633">
    <property type="term" value="P:fatty acid biosynthetic process"/>
    <property type="evidence" value="ECO:0007669"/>
    <property type="project" value="InterPro"/>
</dbReference>
<dbReference type="GO" id="GO:0031177">
    <property type="term" value="F:phosphopantetheine binding"/>
    <property type="evidence" value="ECO:0007669"/>
    <property type="project" value="InterPro"/>
</dbReference>
<keyword evidence="2" id="KW-0597">Phosphoprotein</keyword>
<dbReference type="SUPFAM" id="SSF55048">
    <property type="entry name" value="Probable ACP-binding domain of malonyl-CoA ACP transacylase"/>
    <property type="match status" value="1"/>
</dbReference>
<feature type="transmembrane region" description="Helical" evidence="5">
    <location>
        <begin position="1734"/>
        <end position="1761"/>
    </location>
</feature>
<feature type="transmembrane region" description="Helical" evidence="5">
    <location>
        <begin position="1991"/>
        <end position="2011"/>
    </location>
</feature>
<keyword evidence="5" id="KW-0472">Membrane</keyword>
<dbReference type="PROSITE" id="PS00606">
    <property type="entry name" value="KS3_1"/>
    <property type="match status" value="1"/>
</dbReference>
<dbReference type="InterPro" id="IPR036736">
    <property type="entry name" value="ACP-like_sf"/>
</dbReference>
<dbReference type="Pfam" id="PF00550">
    <property type="entry name" value="PP-binding"/>
    <property type="match status" value="2"/>
</dbReference>
<dbReference type="InterPro" id="IPR009081">
    <property type="entry name" value="PP-bd_ACP"/>
</dbReference>
<dbReference type="GO" id="GO:0004315">
    <property type="term" value="F:3-oxoacyl-[acyl-carrier-protein] synthase activity"/>
    <property type="evidence" value="ECO:0007669"/>
    <property type="project" value="InterPro"/>
</dbReference>
<dbReference type="SUPFAM" id="SSF53901">
    <property type="entry name" value="Thiolase-like"/>
    <property type="match status" value="1"/>
</dbReference>
<dbReference type="GO" id="GO:0005737">
    <property type="term" value="C:cytoplasm"/>
    <property type="evidence" value="ECO:0007669"/>
    <property type="project" value="TreeGrafter"/>
</dbReference>
<dbReference type="GO" id="GO:0005886">
    <property type="term" value="C:plasma membrane"/>
    <property type="evidence" value="ECO:0007669"/>
    <property type="project" value="TreeGrafter"/>
</dbReference>
<dbReference type="EnsemblProtists" id="EOD11944">
    <property type="protein sequence ID" value="EOD11944"/>
    <property type="gene ID" value="EMIHUDRAFT_632047"/>
</dbReference>
<evidence type="ECO:0000313" key="8">
    <source>
        <dbReference type="EnsemblProtists" id="EOD11944"/>
    </source>
</evidence>
<dbReference type="PROSITE" id="PS52004">
    <property type="entry name" value="KS3_2"/>
    <property type="match status" value="1"/>
</dbReference>
<dbReference type="SMART" id="SM00822">
    <property type="entry name" value="PKS_KR"/>
    <property type="match status" value="1"/>
</dbReference>
<dbReference type="Pfam" id="PF00109">
    <property type="entry name" value="ketoacyl-synt"/>
    <property type="match status" value="1"/>
</dbReference>
<keyword evidence="9" id="KW-1185">Reference proteome</keyword>
<dbReference type="InterPro" id="IPR020806">
    <property type="entry name" value="PKS_PP-bd"/>
</dbReference>
<dbReference type="Gene3D" id="3.40.50.720">
    <property type="entry name" value="NAD(P)-binding Rossmann-like Domain"/>
    <property type="match status" value="1"/>
</dbReference>
<keyword evidence="5" id="KW-0812">Transmembrane</keyword>
<evidence type="ECO:0000256" key="1">
    <source>
        <dbReference type="ARBA" id="ARBA00022450"/>
    </source>
</evidence>
<reference evidence="8" key="2">
    <citation type="submission" date="2024-10" db="UniProtKB">
        <authorList>
            <consortium name="EnsemblProtists"/>
        </authorList>
    </citation>
    <scope>IDENTIFICATION</scope>
</reference>
<dbReference type="InterPro" id="IPR011004">
    <property type="entry name" value="Trimer_LpxA-like_sf"/>
</dbReference>
<dbReference type="InterPro" id="IPR014031">
    <property type="entry name" value="Ketoacyl_synth_C"/>
</dbReference>
<feature type="region of interest" description="Disordered" evidence="4">
    <location>
        <begin position="1596"/>
        <end position="1625"/>
    </location>
</feature>
<dbReference type="HOGENOM" id="CLU_228074_0_0_1"/>
<dbReference type="PaxDb" id="2903-EOD11944"/>
<dbReference type="SMART" id="SM00825">
    <property type="entry name" value="PKS_KS"/>
    <property type="match status" value="1"/>
</dbReference>
<feature type="compositionally biased region" description="Low complexity" evidence="4">
    <location>
        <begin position="2557"/>
        <end position="2566"/>
    </location>
</feature>
<dbReference type="KEGG" id="ehx:EMIHUDRAFT_632047"/>
<evidence type="ECO:0000256" key="3">
    <source>
        <dbReference type="ARBA" id="ARBA00022679"/>
    </source>
</evidence>
<evidence type="ECO:0000259" key="6">
    <source>
        <dbReference type="PROSITE" id="PS50075"/>
    </source>
</evidence>
<dbReference type="InterPro" id="IPR016039">
    <property type="entry name" value="Thiolase-like"/>
</dbReference>
<dbReference type="Gene3D" id="3.40.366.10">
    <property type="entry name" value="Malonyl-Coenzyme A Acyl Carrier Protein, domain 2"/>
    <property type="match status" value="1"/>
</dbReference>
<evidence type="ECO:0000256" key="2">
    <source>
        <dbReference type="ARBA" id="ARBA00022553"/>
    </source>
</evidence>
<keyword evidence="3" id="KW-0808">Transferase</keyword>
<dbReference type="SUPFAM" id="SSF51735">
    <property type="entry name" value="NAD(P)-binding Rossmann-fold domains"/>
    <property type="match status" value="1"/>
</dbReference>
<keyword evidence="5" id="KW-1133">Transmembrane helix</keyword>
<dbReference type="InterPro" id="IPR016035">
    <property type="entry name" value="Acyl_Trfase/lysoPLipase"/>
</dbReference>
<dbReference type="InterPro" id="IPR001227">
    <property type="entry name" value="Ac_transferase_dom_sf"/>
</dbReference>
<dbReference type="InterPro" id="IPR018201">
    <property type="entry name" value="Ketoacyl_synth_AS"/>
</dbReference>
<evidence type="ECO:0000256" key="5">
    <source>
        <dbReference type="SAM" id="Phobius"/>
    </source>
</evidence>
<name>A0A0D3IL09_EMIH1</name>
<feature type="transmembrane region" description="Helical" evidence="5">
    <location>
        <begin position="2241"/>
        <end position="2269"/>
    </location>
</feature>
<dbReference type="CDD" id="cd05274">
    <property type="entry name" value="KR_FAS_SDR_x"/>
    <property type="match status" value="1"/>
</dbReference>
<dbReference type="Gene3D" id="1.10.1200.10">
    <property type="entry name" value="ACP-like"/>
    <property type="match status" value="2"/>
</dbReference>
<feature type="region of interest" description="Disordered" evidence="4">
    <location>
        <begin position="2469"/>
        <end position="2493"/>
    </location>
</feature>
<evidence type="ECO:0000256" key="4">
    <source>
        <dbReference type="SAM" id="MobiDB-lite"/>
    </source>
</evidence>
<dbReference type="RefSeq" id="XP_005764373.1">
    <property type="nucleotide sequence ID" value="XM_005764316.1"/>
</dbReference>
<dbReference type="SUPFAM" id="SSF52151">
    <property type="entry name" value="FabD/lysophospholipase-like"/>
    <property type="match status" value="1"/>
</dbReference>
<dbReference type="Pfam" id="PF02801">
    <property type="entry name" value="Ketoacyl-synt_C"/>
    <property type="match status" value="1"/>
</dbReference>
<dbReference type="InterPro" id="IPR057326">
    <property type="entry name" value="KR_dom"/>
</dbReference>
<keyword evidence="1" id="KW-0596">Phosphopantetheine</keyword>
<dbReference type="InterPro" id="IPR050091">
    <property type="entry name" value="PKS_NRPS_Biosynth_Enz"/>
</dbReference>
<dbReference type="InterPro" id="IPR013968">
    <property type="entry name" value="PKS_KR"/>
</dbReference>
<feature type="domain" description="Carrier" evidence="6">
    <location>
        <begin position="8"/>
        <end position="86"/>
    </location>
</feature>
<dbReference type="Gene3D" id="3.40.47.10">
    <property type="match status" value="1"/>
</dbReference>
<feature type="domain" description="Ketosynthase family 3 (KS3)" evidence="7">
    <location>
        <begin position="109"/>
        <end position="528"/>
    </location>
</feature>
<dbReference type="eggNOG" id="KOG1202">
    <property type="taxonomic scope" value="Eukaryota"/>
</dbReference>
<accession>A0A0D3IL09</accession>
<dbReference type="SUPFAM" id="SSF47336">
    <property type="entry name" value="ACP-like"/>
    <property type="match status" value="2"/>
</dbReference>
<feature type="region of interest" description="Disordered" evidence="4">
    <location>
        <begin position="2542"/>
        <end position="2566"/>
    </location>
</feature>
<dbReference type="Gene3D" id="2.160.10.10">
    <property type="entry name" value="Hexapeptide repeat proteins"/>
    <property type="match status" value="1"/>
</dbReference>